<reference evidence="15 16" key="1">
    <citation type="submission" date="2019-07" db="EMBL/GenBank/DDBJ databases">
        <authorList>
            <person name="Friedrich A."/>
            <person name="Schacherer J."/>
        </authorList>
    </citation>
    <scope>NUCLEOTIDE SEQUENCE [LARGE SCALE GENOMIC DNA]</scope>
</reference>
<dbReference type="GO" id="GO:0046872">
    <property type="term" value="F:metal ion binding"/>
    <property type="evidence" value="ECO:0007669"/>
    <property type="project" value="UniProtKB-KW"/>
</dbReference>
<sequence>MDYDRFSTVEKETAPPNLKELKNVAVSYHYTSSIPLAVWLRTSSRILKHAEVYLSQGVTDQAYILYTRFIDLFAYHLYKHPDLTDLKRQKDSDLYKHYLSMKAQLPKLMSDVEKLNDVLKKRHDDYIKSVKAKGKLIQREREERLKEEATEFKRSMLLNEGNKDIQDKNAPASDLNDALLAKKLRSLSRIRLNNGQNRSRIQKTTYPILSLPHNNIDHSVPQLNDNIRQTSKENKMTPKQITHRAVNFTEKGIPLRTLFVPSNLVDEFLKIASRNTKRKLETCGLLCGKLNRNAFFVTTLVIPEQESTQNTCNTKNEEKLFEVIDNLDLFMLGWIHTHPTQSCFLSSVDLHSQNSYQIMLNEAIAIVCSPDKKFHKHIGVFRLTDPPGVDVISHCTKTGFHPHNEKNLYKECQRLGINNSKTGHVVMMENLSFETKDLRK</sequence>
<evidence type="ECO:0000256" key="8">
    <source>
        <dbReference type="ARBA" id="ARBA00022801"/>
    </source>
</evidence>
<keyword evidence="3" id="KW-0645">Protease</keyword>
<dbReference type="GO" id="GO:0016020">
    <property type="term" value="C:membrane"/>
    <property type="evidence" value="ECO:0007669"/>
    <property type="project" value="TreeGrafter"/>
</dbReference>
<comment type="similarity">
    <text evidence="2">Belongs to the peptidase M67C family.</text>
</comment>
<dbReference type="FunFam" id="3.40.140.10:FF:000033">
    <property type="entry name" value="AMSH-like protease sst2"/>
    <property type="match status" value="1"/>
</dbReference>
<dbReference type="InterPro" id="IPR037518">
    <property type="entry name" value="MPN"/>
</dbReference>
<dbReference type="PANTHER" id="PTHR12947">
    <property type="entry name" value="AMSH-LIKE PROTEASE"/>
    <property type="match status" value="1"/>
</dbReference>
<dbReference type="EMBL" id="CABFWN010000004">
    <property type="protein sequence ID" value="VUG19159.1"/>
    <property type="molecule type" value="Genomic_DNA"/>
</dbReference>
<dbReference type="GO" id="GO:0061578">
    <property type="term" value="F:K63-linked deubiquitinase activity"/>
    <property type="evidence" value="ECO:0007669"/>
    <property type="project" value="InterPro"/>
</dbReference>
<dbReference type="Gene3D" id="1.20.58.80">
    <property type="entry name" value="Phosphotransferase system, lactose/cellobiose-type IIA subunit"/>
    <property type="match status" value="1"/>
</dbReference>
<dbReference type="SUPFAM" id="SSF140856">
    <property type="entry name" value="USP8 N-terminal domain-like"/>
    <property type="match status" value="1"/>
</dbReference>
<evidence type="ECO:0000256" key="1">
    <source>
        <dbReference type="ARBA" id="ARBA00001947"/>
    </source>
</evidence>
<evidence type="ECO:0000256" key="10">
    <source>
        <dbReference type="ARBA" id="ARBA00023049"/>
    </source>
</evidence>
<keyword evidence="10" id="KW-0482">Metalloprotease</keyword>
<comment type="similarity">
    <text evidence="12">Belongs to the RFU1 family.</text>
</comment>
<evidence type="ECO:0000256" key="13">
    <source>
        <dbReference type="ARBA" id="ARBA00039609"/>
    </source>
</evidence>
<keyword evidence="7" id="KW-0833">Ubl conjugation pathway</keyword>
<keyword evidence="6" id="KW-0479">Metal-binding</keyword>
<organism evidence="15 16">
    <name type="scientific">Dekkera bruxellensis</name>
    <name type="common">Brettanomyces custersii</name>
    <dbReference type="NCBI Taxonomy" id="5007"/>
    <lineage>
        <taxon>Eukaryota</taxon>
        <taxon>Fungi</taxon>
        <taxon>Dikarya</taxon>
        <taxon>Ascomycota</taxon>
        <taxon>Saccharomycotina</taxon>
        <taxon>Pichiomycetes</taxon>
        <taxon>Pichiales</taxon>
        <taxon>Pichiaceae</taxon>
        <taxon>Brettanomyces</taxon>
    </lineage>
</organism>
<dbReference type="GO" id="GO:0005768">
    <property type="term" value="C:endosome"/>
    <property type="evidence" value="ECO:0007669"/>
    <property type="project" value="TreeGrafter"/>
</dbReference>
<dbReference type="GO" id="GO:0006508">
    <property type="term" value="P:proteolysis"/>
    <property type="evidence" value="ECO:0007669"/>
    <property type="project" value="UniProtKB-KW"/>
</dbReference>
<keyword evidence="16" id="KW-1185">Reference proteome</keyword>
<evidence type="ECO:0000256" key="12">
    <source>
        <dbReference type="ARBA" id="ARBA00038426"/>
    </source>
</evidence>
<protein>
    <recommendedName>
        <fullName evidence="13">Regulator of free ubiquitin chains 1</fullName>
    </recommendedName>
</protein>
<keyword evidence="5" id="KW-0789">Thiol protease inhibitor</keyword>
<evidence type="ECO:0000256" key="4">
    <source>
        <dbReference type="ARBA" id="ARBA00022690"/>
    </source>
</evidence>
<dbReference type="InterPro" id="IPR044098">
    <property type="entry name" value="STAMBP/STALP-like_MPN"/>
</dbReference>
<evidence type="ECO:0000256" key="5">
    <source>
        <dbReference type="ARBA" id="ARBA00022704"/>
    </source>
</evidence>
<dbReference type="InterPro" id="IPR015063">
    <property type="entry name" value="USP8_dimer"/>
</dbReference>
<name>A0A7D9CZY1_DEKBR</name>
<evidence type="ECO:0000256" key="3">
    <source>
        <dbReference type="ARBA" id="ARBA00022670"/>
    </source>
</evidence>
<dbReference type="GO" id="GO:0070536">
    <property type="term" value="P:protein K63-linked deubiquitination"/>
    <property type="evidence" value="ECO:0007669"/>
    <property type="project" value="InterPro"/>
</dbReference>
<dbReference type="PROSITE" id="PS50249">
    <property type="entry name" value="MPN"/>
    <property type="match status" value="1"/>
</dbReference>
<keyword evidence="4" id="KW-0646">Protease inhibitor</keyword>
<keyword evidence="9" id="KW-0862">Zinc</keyword>
<dbReference type="SMART" id="SM00232">
    <property type="entry name" value="JAB_MPN"/>
    <property type="match status" value="1"/>
</dbReference>
<evidence type="ECO:0000259" key="14">
    <source>
        <dbReference type="PROSITE" id="PS50249"/>
    </source>
</evidence>
<proteinExistence type="inferred from homology"/>
<dbReference type="SUPFAM" id="SSF102712">
    <property type="entry name" value="JAB1/MPN domain"/>
    <property type="match status" value="1"/>
</dbReference>
<dbReference type="PANTHER" id="PTHR12947:SF13">
    <property type="entry name" value="FI19924P1"/>
    <property type="match status" value="1"/>
</dbReference>
<dbReference type="Gene3D" id="3.40.140.10">
    <property type="entry name" value="Cytidine Deaminase, domain 2"/>
    <property type="match status" value="1"/>
</dbReference>
<comment type="cofactor">
    <cofactor evidence="1">
        <name>Zn(2+)</name>
        <dbReference type="ChEBI" id="CHEBI:29105"/>
    </cofactor>
</comment>
<dbReference type="CDD" id="cd08066">
    <property type="entry name" value="MPN_AMSH_like"/>
    <property type="match status" value="1"/>
</dbReference>
<evidence type="ECO:0000256" key="6">
    <source>
        <dbReference type="ARBA" id="ARBA00022723"/>
    </source>
</evidence>
<evidence type="ECO:0000256" key="7">
    <source>
        <dbReference type="ARBA" id="ARBA00022786"/>
    </source>
</evidence>
<dbReference type="AlphaFoldDB" id="A0A7D9CZY1"/>
<evidence type="ECO:0000313" key="15">
    <source>
        <dbReference type="EMBL" id="VUG19159.1"/>
    </source>
</evidence>
<evidence type="ECO:0000256" key="11">
    <source>
        <dbReference type="ARBA" id="ARBA00037208"/>
    </source>
</evidence>
<gene>
    <name evidence="15" type="primary">sst2</name>
    <name evidence="15" type="ORF">DEBR0S4_11936G</name>
</gene>
<comment type="function">
    <text evidence="11">Inhibitor of the DOA4 deubiquitinase involved in the regulation of protein degradation by the proteasome and maintenance of a normal level of free ubiquitin.</text>
</comment>
<dbReference type="GO" id="GO:0140492">
    <property type="term" value="F:metal-dependent deubiquitinase activity"/>
    <property type="evidence" value="ECO:0007669"/>
    <property type="project" value="InterPro"/>
</dbReference>
<dbReference type="InterPro" id="IPR000555">
    <property type="entry name" value="JAMM/MPN+_dom"/>
</dbReference>
<evidence type="ECO:0000256" key="2">
    <source>
        <dbReference type="ARBA" id="ARBA00010981"/>
    </source>
</evidence>
<dbReference type="Proteomes" id="UP000478008">
    <property type="component" value="Unassembled WGS sequence"/>
</dbReference>
<keyword evidence="8" id="KW-0378">Hydrolase</keyword>
<dbReference type="Pfam" id="PF08969">
    <property type="entry name" value="USP8_dimer"/>
    <property type="match status" value="1"/>
</dbReference>
<accession>A0A7D9CZY1</accession>
<dbReference type="Pfam" id="PF01398">
    <property type="entry name" value="JAB"/>
    <property type="match status" value="1"/>
</dbReference>
<evidence type="ECO:0000256" key="9">
    <source>
        <dbReference type="ARBA" id="ARBA00022833"/>
    </source>
</evidence>
<evidence type="ECO:0000313" key="16">
    <source>
        <dbReference type="Proteomes" id="UP000478008"/>
    </source>
</evidence>
<feature type="domain" description="MPN" evidence="14">
    <location>
        <begin position="258"/>
        <end position="389"/>
    </location>
</feature>
<dbReference type="GO" id="GO:0004869">
    <property type="term" value="F:cysteine-type endopeptidase inhibitor activity"/>
    <property type="evidence" value="ECO:0007669"/>
    <property type="project" value="UniProtKB-KW"/>
</dbReference>